<sequence>MSLSFSSSILPSSISHTKHNTNPTTQDPIFRGTRFSVSAPASKTAVSASSTRKPAPAPKTRQPKEIPQTLFFESTVKTAIKKKKKKEKENSGRAWVHSLPEALSYQIHKKHWNIALELFGMLREQPYYQPREDTYMKLTVLLGKSGQPHHAHQLFNSIHEDGCESTELYTALIAAYCQNNLVDEAFSILDEMRNLPHCQPDIFTYSTLIEALVDALRFEMVELLYEEMVKRSIMPNTLTQNIVLGGYGKAGRFDQMEKIVSSMMDSNTCKPDVCTMNTVIRVFGEKGEIDMMEKWYEKFCSFGMQPQRSTFNILIAAYGNKRMYDKMSSVMQCMRKVKCPWTTSTYNNVIEAFAAIGDAENMECAFDQMCAERLKADTKTFCCLINGIFHKVISSVSLAEKLRIRETTSFYNAVISACAKEDALVEMERFFKRMKEKECQPDNTTYSVMIEAYRKASMNDKIYYLKQEKEMMISDDKNLNEPEETKKISVGRYSPLETILFDPSRNTRRQSSPSKYVGWFEIVEEIRHIANK</sequence>
<evidence type="ECO:0000256" key="2">
    <source>
        <dbReference type="ARBA" id="ARBA00022737"/>
    </source>
</evidence>
<feature type="non-terminal residue" evidence="5">
    <location>
        <position position="1"/>
    </location>
</feature>
<feature type="repeat" description="PPR" evidence="3">
    <location>
        <begin position="272"/>
        <end position="306"/>
    </location>
</feature>
<feature type="compositionally biased region" description="Low complexity" evidence="4">
    <location>
        <begin position="1"/>
        <end position="15"/>
    </location>
</feature>
<reference evidence="5" key="1">
    <citation type="submission" date="2018-05" db="EMBL/GenBank/DDBJ databases">
        <title>Draft genome of Mucuna pruriens seed.</title>
        <authorList>
            <person name="Nnadi N.E."/>
            <person name="Vos R."/>
            <person name="Hasami M.H."/>
            <person name="Devisetty U.K."/>
            <person name="Aguiy J.C."/>
        </authorList>
    </citation>
    <scope>NUCLEOTIDE SEQUENCE [LARGE SCALE GENOMIC DNA]</scope>
    <source>
        <strain evidence="5">JCA_2017</strain>
    </source>
</reference>
<dbReference type="Pfam" id="PF13041">
    <property type="entry name" value="PPR_2"/>
    <property type="match status" value="3"/>
</dbReference>
<dbReference type="EMBL" id="QJKJ01006178">
    <property type="protein sequence ID" value="RDX87603.1"/>
    <property type="molecule type" value="Genomic_DNA"/>
</dbReference>
<evidence type="ECO:0000313" key="6">
    <source>
        <dbReference type="Proteomes" id="UP000257109"/>
    </source>
</evidence>
<name>A0A371GB67_MUCPR</name>
<accession>A0A371GB67</accession>
<dbReference type="OrthoDB" id="185373at2759"/>
<feature type="repeat" description="PPR" evidence="3">
    <location>
        <begin position="407"/>
        <end position="441"/>
    </location>
</feature>
<comment type="caution">
    <text evidence="5">The sequence shown here is derived from an EMBL/GenBank/DDBJ whole genome shotgun (WGS) entry which is preliminary data.</text>
</comment>
<proteinExistence type="inferred from homology"/>
<comment type="similarity">
    <text evidence="1">Belongs to the PPR family. P subfamily.</text>
</comment>
<keyword evidence="2" id="KW-0677">Repeat</keyword>
<feature type="region of interest" description="Disordered" evidence="4">
    <location>
        <begin position="1"/>
        <end position="68"/>
    </location>
</feature>
<dbReference type="PROSITE" id="PS51375">
    <property type="entry name" value="PPR"/>
    <property type="match status" value="5"/>
</dbReference>
<dbReference type="PANTHER" id="PTHR46128:SF228">
    <property type="entry name" value="PENTACOTRIPEPTIDE-REPEAT REGION OF PRORP DOMAIN-CONTAINING PROTEIN"/>
    <property type="match status" value="1"/>
</dbReference>
<gene>
    <name evidence="5" type="ORF">CR513_30904</name>
</gene>
<evidence type="ECO:0000313" key="5">
    <source>
        <dbReference type="EMBL" id="RDX87603.1"/>
    </source>
</evidence>
<dbReference type="NCBIfam" id="TIGR00756">
    <property type="entry name" value="PPR"/>
    <property type="match status" value="6"/>
</dbReference>
<evidence type="ECO:0000256" key="1">
    <source>
        <dbReference type="ARBA" id="ARBA00007626"/>
    </source>
</evidence>
<feature type="repeat" description="PPR" evidence="3">
    <location>
        <begin position="165"/>
        <end position="195"/>
    </location>
</feature>
<dbReference type="Pfam" id="PF01535">
    <property type="entry name" value="PPR"/>
    <property type="match status" value="3"/>
</dbReference>
<dbReference type="InterPro" id="IPR050872">
    <property type="entry name" value="PPR_P_subfamily"/>
</dbReference>
<dbReference type="Proteomes" id="UP000257109">
    <property type="component" value="Unassembled WGS sequence"/>
</dbReference>
<organism evidence="5 6">
    <name type="scientific">Mucuna pruriens</name>
    <name type="common">Velvet bean</name>
    <name type="synonym">Dolichos pruriens</name>
    <dbReference type="NCBI Taxonomy" id="157652"/>
    <lineage>
        <taxon>Eukaryota</taxon>
        <taxon>Viridiplantae</taxon>
        <taxon>Streptophyta</taxon>
        <taxon>Embryophyta</taxon>
        <taxon>Tracheophyta</taxon>
        <taxon>Spermatophyta</taxon>
        <taxon>Magnoliopsida</taxon>
        <taxon>eudicotyledons</taxon>
        <taxon>Gunneridae</taxon>
        <taxon>Pentapetalae</taxon>
        <taxon>rosids</taxon>
        <taxon>fabids</taxon>
        <taxon>Fabales</taxon>
        <taxon>Fabaceae</taxon>
        <taxon>Papilionoideae</taxon>
        <taxon>50 kb inversion clade</taxon>
        <taxon>NPAAA clade</taxon>
        <taxon>indigoferoid/millettioid clade</taxon>
        <taxon>Phaseoleae</taxon>
        <taxon>Mucuna</taxon>
    </lineage>
</organism>
<dbReference type="AlphaFoldDB" id="A0A371GB67"/>
<dbReference type="InterPro" id="IPR011990">
    <property type="entry name" value="TPR-like_helical_dom_sf"/>
</dbReference>
<keyword evidence="6" id="KW-1185">Reference proteome</keyword>
<dbReference type="InterPro" id="IPR002885">
    <property type="entry name" value="PPR_rpt"/>
</dbReference>
<evidence type="ECO:0000256" key="3">
    <source>
        <dbReference type="PROSITE-ProRule" id="PRU00708"/>
    </source>
</evidence>
<feature type="compositionally biased region" description="Polar residues" evidence="4">
    <location>
        <begin position="35"/>
        <end position="52"/>
    </location>
</feature>
<dbReference type="PANTHER" id="PTHR46128">
    <property type="entry name" value="MITOCHONDRIAL GROUP I INTRON SPLICING FACTOR CCM1"/>
    <property type="match status" value="1"/>
</dbReference>
<feature type="repeat" description="PPR" evidence="3">
    <location>
        <begin position="201"/>
        <end position="235"/>
    </location>
</feature>
<feature type="repeat" description="PPR" evidence="3">
    <location>
        <begin position="236"/>
        <end position="271"/>
    </location>
</feature>
<protein>
    <submittedName>
        <fullName evidence="5">Pentatricopeptide repeat-containing protein, chloroplastic</fullName>
    </submittedName>
</protein>
<evidence type="ECO:0000256" key="4">
    <source>
        <dbReference type="SAM" id="MobiDB-lite"/>
    </source>
</evidence>
<dbReference type="Gene3D" id="1.25.40.10">
    <property type="entry name" value="Tetratricopeptide repeat domain"/>
    <property type="match status" value="4"/>
</dbReference>